<dbReference type="Pfam" id="PF00990">
    <property type="entry name" value="GGDEF"/>
    <property type="match status" value="1"/>
</dbReference>
<dbReference type="InterPro" id="IPR035919">
    <property type="entry name" value="EAL_sf"/>
</dbReference>
<dbReference type="RefSeq" id="WP_063975453.1">
    <property type="nucleotide sequence ID" value="NZ_LQWZ01000036.1"/>
</dbReference>
<feature type="transmembrane region" description="Helical" evidence="1">
    <location>
        <begin position="215"/>
        <end position="237"/>
    </location>
</feature>
<protein>
    <recommendedName>
        <fullName evidence="7">Diguanylate cyclase</fullName>
    </recommendedName>
</protein>
<feature type="transmembrane region" description="Helical" evidence="1">
    <location>
        <begin position="12"/>
        <end position="31"/>
    </location>
</feature>
<accession>A0A177KIV6</accession>
<dbReference type="InterPro" id="IPR000160">
    <property type="entry name" value="GGDEF_dom"/>
</dbReference>
<organism evidence="5 6">
    <name type="scientific">Domibacillus aminovorans</name>
    <dbReference type="NCBI Taxonomy" id="29332"/>
    <lineage>
        <taxon>Bacteria</taxon>
        <taxon>Bacillati</taxon>
        <taxon>Bacillota</taxon>
        <taxon>Bacilli</taxon>
        <taxon>Bacillales</taxon>
        <taxon>Bacillaceae</taxon>
        <taxon>Domibacillus</taxon>
    </lineage>
</organism>
<dbReference type="SMART" id="SM00267">
    <property type="entry name" value="GGDEF"/>
    <property type="match status" value="1"/>
</dbReference>
<evidence type="ECO:0000259" key="2">
    <source>
        <dbReference type="PROSITE" id="PS50883"/>
    </source>
</evidence>
<evidence type="ECO:0000313" key="6">
    <source>
        <dbReference type="Proteomes" id="UP000077271"/>
    </source>
</evidence>
<dbReference type="InterPro" id="IPR001633">
    <property type="entry name" value="EAL_dom"/>
</dbReference>
<dbReference type="PANTHER" id="PTHR33121:SF70">
    <property type="entry name" value="SIGNALING PROTEIN YKOW"/>
    <property type="match status" value="1"/>
</dbReference>
<dbReference type="AlphaFoldDB" id="A0A177KIV6"/>
<gene>
    <name evidence="5" type="ORF">AWH48_11895</name>
</gene>
<dbReference type="GO" id="GO:0071111">
    <property type="term" value="F:cyclic-guanylate-specific phosphodiesterase activity"/>
    <property type="evidence" value="ECO:0007669"/>
    <property type="project" value="InterPro"/>
</dbReference>
<dbReference type="InterPro" id="IPR050706">
    <property type="entry name" value="Cyclic-di-GMP_PDE-like"/>
</dbReference>
<dbReference type="SMART" id="SM00052">
    <property type="entry name" value="EAL"/>
    <property type="match status" value="1"/>
</dbReference>
<evidence type="ECO:0000313" key="5">
    <source>
        <dbReference type="EMBL" id="OAH53054.1"/>
    </source>
</evidence>
<dbReference type="Gene3D" id="3.20.20.450">
    <property type="entry name" value="EAL domain"/>
    <property type="match status" value="1"/>
</dbReference>
<keyword evidence="1" id="KW-0472">Membrane</keyword>
<dbReference type="Pfam" id="PF00563">
    <property type="entry name" value="EAL"/>
    <property type="match status" value="1"/>
</dbReference>
<evidence type="ECO:0000259" key="3">
    <source>
        <dbReference type="PROSITE" id="PS50887"/>
    </source>
</evidence>
<dbReference type="InterPro" id="IPR005330">
    <property type="entry name" value="MHYT_dom"/>
</dbReference>
<evidence type="ECO:0000259" key="4">
    <source>
        <dbReference type="PROSITE" id="PS50924"/>
    </source>
</evidence>
<dbReference type="SUPFAM" id="SSF55073">
    <property type="entry name" value="Nucleotide cyclase"/>
    <property type="match status" value="1"/>
</dbReference>
<feature type="transmembrane region" description="Helical" evidence="1">
    <location>
        <begin position="144"/>
        <end position="162"/>
    </location>
</feature>
<feature type="transmembrane region" description="Helical" evidence="1">
    <location>
        <begin position="77"/>
        <end position="99"/>
    </location>
</feature>
<keyword evidence="1" id="KW-0812">Transmembrane</keyword>
<reference evidence="5 6" key="1">
    <citation type="submission" date="2016-01" db="EMBL/GenBank/DDBJ databases">
        <title>Investigation of taxonomic status of Bacillus aminovorans.</title>
        <authorList>
            <person name="Verma A."/>
            <person name="Pal Y."/>
            <person name="Krishnamurthi S."/>
        </authorList>
    </citation>
    <scope>NUCLEOTIDE SEQUENCE [LARGE SCALE GENOMIC DNA]</scope>
    <source>
        <strain evidence="5 6">DSM 4337</strain>
    </source>
</reference>
<dbReference type="EMBL" id="LQWZ01000036">
    <property type="protein sequence ID" value="OAH53054.1"/>
    <property type="molecule type" value="Genomic_DNA"/>
</dbReference>
<dbReference type="InterPro" id="IPR043128">
    <property type="entry name" value="Rev_trsase/Diguanyl_cyclase"/>
</dbReference>
<dbReference type="OrthoDB" id="9759607at2"/>
<evidence type="ECO:0000256" key="1">
    <source>
        <dbReference type="PROSITE-ProRule" id="PRU00244"/>
    </source>
</evidence>
<name>A0A177KIV6_9BACI</name>
<dbReference type="InterPro" id="IPR029787">
    <property type="entry name" value="Nucleotide_cyclase"/>
</dbReference>
<comment type="caution">
    <text evidence="5">The sequence shown here is derived from an EMBL/GenBank/DDBJ whole genome shotgun (WGS) entry which is preliminary data.</text>
</comment>
<feature type="transmembrane region" description="Helical" evidence="1">
    <location>
        <begin position="43"/>
        <end position="71"/>
    </location>
</feature>
<dbReference type="PROSITE" id="PS50887">
    <property type="entry name" value="GGDEF"/>
    <property type="match status" value="1"/>
</dbReference>
<dbReference type="PROSITE" id="PS50883">
    <property type="entry name" value="EAL"/>
    <property type="match status" value="1"/>
</dbReference>
<dbReference type="SUPFAM" id="SSF141868">
    <property type="entry name" value="EAL domain-like"/>
    <property type="match status" value="1"/>
</dbReference>
<proteinExistence type="predicted"/>
<feature type="transmembrane region" description="Helical" evidence="1">
    <location>
        <begin position="106"/>
        <end position="132"/>
    </location>
</feature>
<dbReference type="Pfam" id="PF03707">
    <property type="entry name" value="MHYT"/>
    <property type="match status" value="2"/>
</dbReference>
<feature type="domain" description="EAL" evidence="2">
    <location>
        <begin position="414"/>
        <end position="668"/>
    </location>
</feature>
<feature type="domain" description="MHYT" evidence="4">
    <location>
        <begin position="8"/>
        <end position="198"/>
    </location>
</feature>
<sequence length="671" mass="76475">MITLPEFYEYDIVALSILIAVIGSYVTLTMNERIVHSIIRGRTNIWLITAALSMGLTIWTLHFVSMMAFSIPIQYNISLTIISMIPAILAAYAAFYILYKTSRRWWTFSAASITISFGSVLMHYIGMMSIIIDSDIIYNPFYRFLAISTAIAASYAAIRFFYYFTQKRDVRLKIIASLLMGTALSGMHYIGMYSADFYVPEGFVIPEQNQSSSDMLVVLILLPAIMIFLFITILSFLDRRTAMQLAYTDDLTNLPNRRSLERFVHARTTPLNLPIAVVIIDIDNFKWINETYGYESGNELIIEFASRFKKAITENSIAARIEGNKFAVAIPGTFSHQEIRTLLTKQFNSYLKSFHAFGEPTPITFSAGVALAPEHGSSCNILILNAERALHHVKNNGKNEIVVYNSNFHNQDMERHIAMSFRSALENGEFYLCYQPKFNLHTGKIDSAEVLVRWESPVHGFVSPSKFIPIAEKNGFIFDLTNWILNEACRQMKIWQCDHHLIERIAVNISAPMFLSDRLIEIVKHTLQTHNLNARHLELEITETSIMQQFDNALNVIDALKKEGVSISLDDFGTGVSSLTYLKMLPIHILKIDKSFIDDVHTSYEDKALVKMIIQLAKLFGLTIIAEGVEKEEQLNVLKELGCDFIQGYFISRPERAEVLDARYEQKEYRS</sequence>
<feature type="transmembrane region" description="Helical" evidence="1">
    <location>
        <begin position="174"/>
        <end position="195"/>
    </location>
</feature>
<dbReference type="PROSITE" id="PS50924">
    <property type="entry name" value="MHYT"/>
    <property type="match status" value="1"/>
</dbReference>
<dbReference type="PANTHER" id="PTHR33121">
    <property type="entry name" value="CYCLIC DI-GMP PHOSPHODIESTERASE PDEF"/>
    <property type="match status" value="1"/>
</dbReference>
<dbReference type="GO" id="GO:0016020">
    <property type="term" value="C:membrane"/>
    <property type="evidence" value="ECO:0007669"/>
    <property type="project" value="UniProtKB-UniRule"/>
</dbReference>
<dbReference type="Gene3D" id="3.30.70.270">
    <property type="match status" value="1"/>
</dbReference>
<evidence type="ECO:0008006" key="7">
    <source>
        <dbReference type="Google" id="ProtNLM"/>
    </source>
</evidence>
<dbReference type="CDD" id="cd01949">
    <property type="entry name" value="GGDEF"/>
    <property type="match status" value="1"/>
</dbReference>
<keyword evidence="1" id="KW-1133">Transmembrane helix</keyword>
<dbReference type="Proteomes" id="UP000077271">
    <property type="component" value="Unassembled WGS sequence"/>
</dbReference>
<feature type="domain" description="GGDEF" evidence="3">
    <location>
        <begin position="273"/>
        <end position="406"/>
    </location>
</feature>
<dbReference type="NCBIfam" id="TIGR00254">
    <property type="entry name" value="GGDEF"/>
    <property type="match status" value="1"/>
</dbReference>
<dbReference type="CDD" id="cd01948">
    <property type="entry name" value="EAL"/>
    <property type="match status" value="1"/>
</dbReference>